<name>A0ABV1GXJ2_9BACT</name>
<dbReference type="Proteomes" id="UP001460202">
    <property type="component" value="Unassembled WGS sequence"/>
</dbReference>
<feature type="region of interest" description="Disordered" evidence="1">
    <location>
        <begin position="1"/>
        <end position="45"/>
    </location>
</feature>
<organism evidence="2 3">
    <name type="scientific">Alistipes intestinihominis</name>
    <dbReference type="NCBI Taxonomy" id="3133172"/>
    <lineage>
        <taxon>Bacteria</taxon>
        <taxon>Pseudomonadati</taxon>
        <taxon>Bacteroidota</taxon>
        <taxon>Bacteroidia</taxon>
        <taxon>Bacteroidales</taxon>
        <taxon>Rikenellaceae</taxon>
        <taxon>Alistipes</taxon>
    </lineage>
</organism>
<gene>
    <name evidence="2" type="ORF">WMO46_07570</name>
</gene>
<feature type="compositionally biased region" description="Polar residues" evidence="1">
    <location>
        <begin position="17"/>
        <end position="29"/>
    </location>
</feature>
<accession>A0ABV1GXJ2</accession>
<comment type="caution">
    <text evidence="2">The sequence shown here is derived from an EMBL/GenBank/DDBJ whole genome shotgun (WGS) entry which is preliminary data.</text>
</comment>
<sequence length="45" mass="4770">MSRRPLPSKSVIPAGPEQTTYSPLNTALFSPSVPGSLRKLSSRAS</sequence>
<proteinExistence type="predicted"/>
<evidence type="ECO:0000313" key="3">
    <source>
        <dbReference type="Proteomes" id="UP001460202"/>
    </source>
</evidence>
<reference evidence="2 3" key="1">
    <citation type="submission" date="2024-03" db="EMBL/GenBank/DDBJ databases">
        <title>Human intestinal bacterial collection.</title>
        <authorList>
            <person name="Pauvert C."/>
            <person name="Hitch T.C.A."/>
            <person name="Clavel T."/>
        </authorList>
    </citation>
    <scope>NUCLEOTIDE SEQUENCE [LARGE SCALE GENOMIC DNA]</scope>
    <source>
        <strain evidence="2 3">CLA-KB-H122</strain>
    </source>
</reference>
<dbReference type="RefSeq" id="WP_349094122.1">
    <property type="nucleotide sequence ID" value="NZ_JBBMFL010000007.1"/>
</dbReference>
<keyword evidence="3" id="KW-1185">Reference proteome</keyword>
<dbReference type="EMBL" id="JBBMFL010000007">
    <property type="protein sequence ID" value="MEQ2544803.1"/>
    <property type="molecule type" value="Genomic_DNA"/>
</dbReference>
<evidence type="ECO:0000313" key="2">
    <source>
        <dbReference type="EMBL" id="MEQ2544803.1"/>
    </source>
</evidence>
<protein>
    <submittedName>
        <fullName evidence="2">Uncharacterized protein</fullName>
    </submittedName>
</protein>
<evidence type="ECO:0000256" key="1">
    <source>
        <dbReference type="SAM" id="MobiDB-lite"/>
    </source>
</evidence>